<feature type="signal peptide" evidence="1">
    <location>
        <begin position="1"/>
        <end position="22"/>
    </location>
</feature>
<evidence type="ECO:0008006" key="4">
    <source>
        <dbReference type="Google" id="ProtNLM"/>
    </source>
</evidence>
<gene>
    <name evidence="2" type="ORF">Micbo1qcDRAFT_222139</name>
</gene>
<dbReference type="Proteomes" id="UP000070501">
    <property type="component" value="Unassembled WGS sequence"/>
</dbReference>
<reference evidence="3" key="1">
    <citation type="submission" date="2016-02" db="EMBL/GenBank/DDBJ databases">
        <title>Draft genome sequence of Microdochium bolleyi, a fungal endophyte of beachgrass.</title>
        <authorList>
            <consortium name="DOE Joint Genome Institute"/>
            <person name="David A.S."/>
            <person name="May G."/>
            <person name="Haridas S."/>
            <person name="Lim J."/>
            <person name="Wang M."/>
            <person name="Labutti K."/>
            <person name="Lipzen A."/>
            <person name="Barry K."/>
            <person name="Grigoriev I.V."/>
        </authorList>
    </citation>
    <scope>NUCLEOTIDE SEQUENCE [LARGE SCALE GENOMIC DNA]</scope>
    <source>
        <strain evidence="3">J235TASD1</strain>
    </source>
</reference>
<proteinExistence type="predicted"/>
<keyword evidence="3" id="KW-1185">Reference proteome</keyword>
<dbReference type="InParanoid" id="A0A136ILH8"/>
<dbReference type="EMBL" id="KQ964281">
    <property type="protein sequence ID" value="KXJ85489.1"/>
    <property type="molecule type" value="Genomic_DNA"/>
</dbReference>
<accession>A0A136ILH8</accession>
<feature type="chain" id="PRO_5007292787" description="Apple domain-containing protein" evidence="1">
    <location>
        <begin position="23"/>
        <end position="372"/>
    </location>
</feature>
<evidence type="ECO:0000256" key="1">
    <source>
        <dbReference type="SAM" id="SignalP"/>
    </source>
</evidence>
<protein>
    <recommendedName>
        <fullName evidence="4">Apple domain-containing protein</fullName>
    </recommendedName>
</protein>
<organism evidence="2 3">
    <name type="scientific">Microdochium bolleyi</name>
    <dbReference type="NCBI Taxonomy" id="196109"/>
    <lineage>
        <taxon>Eukaryota</taxon>
        <taxon>Fungi</taxon>
        <taxon>Dikarya</taxon>
        <taxon>Ascomycota</taxon>
        <taxon>Pezizomycotina</taxon>
        <taxon>Sordariomycetes</taxon>
        <taxon>Xylariomycetidae</taxon>
        <taxon>Xylariales</taxon>
        <taxon>Microdochiaceae</taxon>
        <taxon>Microdochium</taxon>
    </lineage>
</organism>
<sequence length="372" mass="38154">MVAIRSFAAGILAVAGAATAKGRCPSQTCSTVQGYETLAGPVPTTTVKSTSVVTVTQNLISTVQDTVIPVTTATVVTTESVTETATAEPMTNTATDTSTIFVTTTGTADATIATTVFATATSTTLVVSTVTTYASFIAIQRDPSYVARKRDTVANVYHGGNIPQAVTCVQVHTSTTTVTSSTITNHGSTSTAPAVTRTATSTVLTTVTTTASVAEVSTTITSTVEDTITATTTVTTTTTELQTRTVESQVPTATVYPACQPENILGTANGGQNISGFNRFDGVSNRPLGAGYTPQSCCEACAAEPICRGSFFTIRTNSCALLVAYDTAVCGNADTGFLQDAFSGYFTRSGTPYVILSNGPCGRYTNAGPAPV</sequence>
<evidence type="ECO:0000313" key="3">
    <source>
        <dbReference type="Proteomes" id="UP000070501"/>
    </source>
</evidence>
<keyword evidence="1" id="KW-0732">Signal</keyword>
<name>A0A136ILH8_9PEZI</name>
<dbReference type="AlphaFoldDB" id="A0A136ILH8"/>
<dbReference type="OrthoDB" id="5105252at2759"/>
<evidence type="ECO:0000313" key="2">
    <source>
        <dbReference type="EMBL" id="KXJ85489.1"/>
    </source>
</evidence>